<keyword evidence="2" id="KW-1185">Reference proteome</keyword>
<evidence type="ECO:0000313" key="1">
    <source>
        <dbReference type="EMBL" id="CAK9083365.1"/>
    </source>
</evidence>
<sequence length="118" mass="13281">MDDEPPLFERLGGHETIEAIVFELYDLMRADSLLGLRGSAWSEVVFYRALEGFLAHHGFQSLKMPAFPNNSCFTKDFTPEKPDKPLSSIYLYIVVFGTNPGESVPSANRVPQRSIMKV</sequence>
<dbReference type="EMBL" id="CAXAMN010024029">
    <property type="protein sequence ID" value="CAK9083365.1"/>
    <property type="molecule type" value="Genomic_DNA"/>
</dbReference>
<dbReference type="InterPro" id="IPR012292">
    <property type="entry name" value="Globin/Proto"/>
</dbReference>
<organism evidence="1 2">
    <name type="scientific">Durusdinium trenchii</name>
    <dbReference type="NCBI Taxonomy" id="1381693"/>
    <lineage>
        <taxon>Eukaryota</taxon>
        <taxon>Sar</taxon>
        <taxon>Alveolata</taxon>
        <taxon>Dinophyceae</taxon>
        <taxon>Suessiales</taxon>
        <taxon>Symbiodiniaceae</taxon>
        <taxon>Durusdinium</taxon>
    </lineage>
</organism>
<name>A0ABP0Q542_9DINO</name>
<dbReference type="Gene3D" id="1.10.490.10">
    <property type="entry name" value="Globins"/>
    <property type="match status" value="1"/>
</dbReference>
<protein>
    <submittedName>
        <fullName evidence="1">Uncharacterized protein</fullName>
    </submittedName>
</protein>
<proteinExistence type="predicted"/>
<evidence type="ECO:0000313" key="2">
    <source>
        <dbReference type="Proteomes" id="UP001642484"/>
    </source>
</evidence>
<reference evidence="1 2" key="1">
    <citation type="submission" date="2024-02" db="EMBL/GenBank/DDBJ databases">
        <authorList>
            <person name="Chen Y."/>
            <person name="Shah S."/>
            <person name="Dougan E. K."/>
            <person name="Thang M."/>
            <person name="Chan C."/>
        </authorList>
    </citation>
    <scope>NUCLEOTIDE SEQUENCE [LARGE SCALE GENOMIC DNA]</scope>
</reference>
<accession>A0ABP0Q542</accession>
<gene>
    <name evidence="1" type="ORF">CCMP2556_LOCUS40647</name>
</gene>
<comment type="caution">
    <text evidence="1">The sequence shown here is derived from an EMBL/GenBank/DDBJ whole genome shotgun (WGS) entry which is preliminary data.</text>
</comment>
<dbReference type="Proteomes" id="UP001642484">
    <property type="component" value="Unassembled WGS sequence"/>
</dbReference>